<dbReference type="STRING" id="444597.BST26_17310"/>
<dbReference type="Proteomes" id="UP000192801">
    <property type="component" value="Unassembled WGS sequence"/>
</dbReference>
<name>A0A1X0D1P4_9MYCO</name>
<dbReference type="OrthoDB" id="4471047at2"/>
<organism evidence="1 2">
    <name type="scientific">Mycolicibacterium insubricum</name>
    <dbReference type="NCBI Taxonomy" id="444597"/>
    <lineage>
        <taxon>Bacteria</taxon>
        <taxon>Bacillati</taxon>
        <taxon>Actinomycetota</taxon>
        <taxon>Actinomycetes</taxon>
        <taxon>Mycobacteriales</taxon>
        <taxon>Mycobacteriaceae</taxon>
        <taxon>Mycolicibacterium</taxon>
    </lineage>
</organism>
<dbReference type="InterPro" id="IPR012340">
    <property type="entry name" value="NA-bd_OB-fold"/>
</dbReference>
<protein>
    <submittedName>
        <fullName evidence="1">Uncharacterized protein</fullName>
    </submittedName>
</protein>
<evidence type="ECO:0000313" key="2">
    <source>
        <dbReference type="Proteomes" id="UP000192801"/>
    </source>
</evidence>
<reference evidence="1 2" key="1">
    <citation type="submission" date="2016-12" db="EMBL/GenBank/DDBJ databases">
        <title>The new phylogeny of genus Mycobacterium.</title>
        <authorList>
            <person name="Tortoli E."/>
            <person name="Trovato A."/>
            <person name="Cirillo D.M."/>
        </authorList>
    </citation>
    <scope>NUCLEOTIDE SEQUENCE [LARGE SCALE GENOMIC DNA]</scope>
    <source>
        <strain evidence="1 2">DSM 45130</strain>
    </source>
</reference>
<dbReference type="AlphaFoldDB" id="A0A1X0D1P4"/>
<gene>
    <name evidence="1" type="ORF">BST26_17310</name>
</gene>
<dbReference type="EMBL" id="MVHS01000052">
    <property type="protein sequence ID" value="ORA66336.1"/>
    <property type="molecule type" value="Genomic_DNA"/>
</dbReference>
<sequence>MTTVYVAMFAIGGIAVLVALLATDLDLGLHHDGLPFLSLTGVSAGLLGAGTGGLISGWAGIPPLGAGAIAVAGGLALMAAFQGLLLPYLRRQEANSHLGRDSYVGLLGIVTLDIPADGWGEVSFVDSDGNRVHARAVTAEPSALPKTTKVYIADVDPDAVHVVAIPES</sequence>
<accession>A0A1X0D1P4</accession>
<evidence type="ECO:0000313" key="1">
    <source>
        <dbReference type="EMBL" id="ORA66336.1"/>
    </source>
</evidence>
<keyword evidence="2" id="KW-1185">Reference proteome</keyword>
<proteinExistence type="predicted"/>
<dbReference type="Gene3D" id="2.40.50.140">
    <property type="entry name" value="Nucleic acid-binding proteins"/>
    <property type="match status" value="1"/>
</dbReference>
<comment type="caution">
    <text evidence="1">The sequence shown here is derived from an EMBL/GenBank/DDBJ whole genome shotgun (WGS) entry which is preliminary data.</text>
</comment>